<organism evidence="1 2">
    <name type="scientific">Roseofilum casamattae BLCC-M143</name>
    <dbReference type="NCBI Taxonomy" id="3022442"/>
    <lineage>
        <taxon>Bacteria</taxon>
        <taxon>Bacillati</taxon>
        <taxon>Cyanobacteriota</taxon>
        <taxon>Cyanophyceae</taxon>
        <taxon>Desertifilales</taxon>
        <taxon>Desertifilaceae</taxon>
        <taxon>Roseofilum</taxon>
        <taxon>Roseofilum casamattae</taxon>
    </lineage>
</organism>
<name>A0ABT7C319_9CYAN</name>
<keyword evidence="2" id="KW-1185">Reference proteome</keyword>
<dbReference type="RefSeq" id="WP_283759782.1">
    <property type="nucleotide sequence ID" value="NZ_JAQOSQ010000026.1"/>
</dbReference>
<gene>
    <name evidence="1" type="ORF">PMH09_18255</name>
</gene>
<dbReference type="EMBL" id="JAQOSQ010000026">
    <property type="protein sequence ID" value="MDJ1185134.1"/>
    <property type="molecule type" value="Genomic_DNA"/>
</dbReference>
<protein>
    <submittedName>
        <fullName evidence="1">Uncharacterized protein</fullName>
    </submittedName>
</protein>
<evidence type="ECO:0000313" key="1">
    <source>
        <dbReference type="EMBL" id="MDJ1185134.1"/>
    </source>
</evidence>
<dbReference type="Proteomes" id="UP001232992">
    <property type="component" value="Unassembled WGS sequence"/>
</dbReference>
<evidence type="ECO:0000313" key="2">
    <source>
        <dbReference type="Proteomes" id="UP001232992"/>
    </source>
</evidence>
<accession>A0ABT7C319</accession>
<comment type="caution">
    <text evidence="1">The sequence shown here is derived from an EMBL/GenBank/DDBJ whole genome shotgun (WGS) entry which is preliminary data.</text>
</comment>
<proteinExistence type="predicted"/>
<reference evidence="1 2" key="1">
    <citation type="submission" date="2023-01" db="EMBL/GenBank/DDBJ databases">
        <title>Novel diversity within Roseofilum (Cyanobacteria; Desertifilaceae) from marine benthic mats with descriptions of four novel species.</title>
        <authorList>
            <person name="Wang Y."/>
            <person name="Berthold D.E."/>
            <person name="Hu J."/>
            <person name="Lefler F.W."/>
            <person name="Laughinghouse H.D. IV."/>
        </authorList>
    </citation>
    <scope>NUCLEOTIDE SEQUENCE [LARGE SCALE GENOMIC DNA]</scope>
    <source>
        <strain evidence="1 2">BLCC-M143</strain>
    </source>
</reference>
<sequence length="60" mass="6587">MQRENAATVSRDEKTTNAIADCGNLSFGYTSVENFGYTSVENYISISVGDDAKSLFIKKE</sequence>